<dbReference type="Proteomes" id="UP000016570">
    <property type="component" value="Unassembled WGS sequence"/>
</dbReference>
<keyword evidence="2" id="KW-1185">Reference proteome</keyword>
<dbReference type="EMBL" id="BATJ01000014">
    <property type="protein sequence ID" value="GAD68475.1"/>
    <property type="molecule type" value="Genomic_DNA"/>
</dbReference>
<sequence>MGNLSINEVMLEALNELEANGDIVISTTVPNVIVDKLIEACKQVSPISLSEIEFSAVKNAVNATCNGTKLDDSDFQTHIGLTKEELKVVAEKLGKAV</sequence>
<name>U3A452_VIBPR</name>
<organism evidence="1 2">
    <name type="scientific">Vibrio proteolyticus NBRC 13287</name>
    <dbReference type="NCBI Taxonomy" id="1219065"/>
    <lineage>
        <taxon>Bacteria</taxon>
        <taxon>Pseudomonadati</taxon>
        <taxon>Pseudomonadota</taxon>
        <taxon>Gammaproteobacteria</taxon>
        <taxon>Vibrionales</taxon>
        <taxon>Vibrionaceae</taxon>
        <taxon>Vibrio</taxon>
    </lineage>
</organism>
<comment type="caution">
    <text evidence="1">The sequence shown here is derived from an EMBL/GenBank/DDBJ whole genome shotgun (WGS) entry which is preliminary data.</text>
</comment>
<evidence type="ECO:0000313" key="1">
    <source>
        <dbReference type="EMBL" id="GAD68475.1"/>
    </source>
</evidence>
<evidence type="ECO:0000313" key="2">
    <source>
        <dbReference type="Proteomes" id="UP000016570"/>
    </source>
</evidence>
<proteinExistence type="predicted"/>
<accession>U3A452</accession>
<protein>
    <submittedName>
        <fullName evidence="1">Uncharacterized protein</fullName>
    </submittedName>
</protein>
<reference evidence="1 2" key="1">
    <citation type="submission" date="2013-09" db="EMBL/GenBank/DDBJ databases">
        <title>Whole genome shotgun sequence of Vibrio proteolyticus NBRC 13287.</title>
        <authorList>
            <person name="Isaki S."/>
            <person name="Hosoyama A."/>
            <person name="Numata M."/>
            <person name="Hashimoto M."/>
            <person name="Hosoyama Y."/>
            <person name="Tsuchikane K."/>
            <person name="Noguchi M."/>
            <person name="Hirakata S."/>
            <person name="Ichikawa N."/>
            <person name="Ohji S."/>
            <person name="Yamazoe A."/>
            <person name="Fujita N."/>
        </authorList>
    </citation>
    <scope>NUCLEOTIDE SEQUENCE [LARGE SCALE GENOMIC DNA]</scope>
    <source>
        <strain evidence="1 2">NBRC 13287</strain>
    </source>
</reference>
<gene>
    <name evidence="1" type="ORF">VPR01S_14_00010</name>
</gene>
<dbReference type="AlphaFoldDB" id="U3A452"/>